<protein>
    <submittedName>
        <fullName evidence="11">Protein kinase-like domain-containing protein</fullName>
    </submittedName>
</protein>
<dbReference type="InterPro" id="IPR001611">
    <property type="entry name" value="Leu-rich_rpt"/>
</dbReference>
<keyword evidence="8" id="KW-0325">Glycoprotein</keyword>
<evidence type="ECO:0000313" key="12">
    <source>
        <dbReference type="Proteomes" id="UP000245207"/>
    </source>
</evidence>
<evidence type="ECO:0000256" key="6">
    <source>
        <dbReference type="ARBA" id="ARBA00022989"/>
    </source>
</evidence>
<sequence>MRLTGPFPMGIRNCTSIIGLNLSGNYLSGSIPSNLADDLPFIVSLDLSNNNLSGSIPSSIANLTFINILRLDNNHLTGEIPQELSTLQRLKYFSVANNRLSGPVPIFININFPPESYTHNLGLCGGPLNVCKDEDLDGLFLSGFAIAFPIFTILSTFFMLYCSPKFSTISHIYTNLLPIKKIVRIKHPRTIKRPQIFVSDENSREERTVKSSLSLTSNYEFYTQVTAVEELIHRLSLVELKRATNKFDIKNVIGYGNMGVMYKGVFRNSILIAVKRLHKFESFEKEFLSVIQILGRLQHENLVPLLGFCLEMGKKFLVYKYMCNGTLHQWLHYRHKIYPKKMKWTTRFKIAKGVARGLAWLHHNKIFKVAHLRISSKCILLNDDFEPKISKFGNAKMMVNASGTPLSSSTSVVPDCSPYKEDVYSFGILLLELVTGREPSTWIHSLADRSREAIMIDESLTGQGFDDEIQETLKIAEKCIQVQTDGEISMLQVYQAIILIAVKRLHKFESFEKEFLSVIQILGRLQHENLVPLVGFCLEMGKKFLVYKYICNGTLHQWLNCRQQMEWTLRLKVAKGVARGLAWLHHNKILKVAHLRISSKCILLDDDFEPKISKFGYAKMMVNANGTFASSSDSVIPNLSLYKDDVYSFGILLLELVTGREPSTWINSLADRSREAIMIDESLMGQGFDDEIQETLKIAEKCIQVQTDGEISMLQVYQAMCATGISNNEISVDLGMNIEDN</sequence>
<dbReference type="GO" id="GO:0004672">
    <property type="term" value="F:protein kinase activity"/>
    <property type="evidence" value="ECO:0007669"/>
    <property type="project" value="InterPro"/>
</dbReference>
<evidence type="ECO:0000256" key="3">
    <source>
        <dbReference type="ARBA" id="ARBA00022614"/>
    </source>
</evidence>
<keyword evidence="3" id="KW-0433">Leucine-rich repeat</keyword>
<dbReference type="EMBL" id="PKPP01009275">
    <property type="protein sequence ID" value="PWA48646.1"/>
    <property type="molecule type" value="Genomic_DNA"/>
</dbReference>
<keyword evidence="5" id="KW-0677">Repeat</keyword>
<dbReference type="FunFam" id="3.80.10.10:FF:000111">
    <property type="entry name" value="LRR receptor-like serine/threonine-protein kinase ERECTA"/>
    <property type="match status" value="1"/>
</dbReference>
<dbReference type="SUPFAM" id="SSF56112">
    <property type="entry name" value="Protein kinase-like (PK-like)"/>
    <property type="match status" value="2"/>
</dbReference>
<evidence type="ECO:0000256" key="2">
    <source>
        <dbReference type="ARBA" id="ARBA00009592"/>
    </source>
</evidence>
<accession>A0A2U1LI18</accession>
<dbReference type="SUPFAM" id="SSF52058">
    <property type="entry name" value="L domain-like"/>
    <property type="match status" value="1"/>
</dbReference>
<gene>
    <name evidence="11" type="ORF">CTI12_AA488870</name>
</gene>
<keyword evidence="11" id="KW-0418">Kinase</keyword>
<name>A0A2U1LI18_ARTAN</name>
<comment type="similarity">
    <text evidence="2">Belongs to the RLP family.</text>
</comment>
<keyword evidence="4 9" id="KW-0812">Transmembrane</keyword>
<dbReference type="Gene3D" id="1.10.510.10">
    <property type="entry name" value="Transferase(Phosphotransferase) domain 1"/>
    <property type="match status" value="2"/>
</dbReference>
<keyword evidence="11" id="KW-0808">Transferase</keyword>
<keyword evidence="12" id="KW-1185">Reference proteome</keyword>
<dbReference type="PANTHER" id="PTHR48006:SF88">
    <property type="entry name" value="LRR RECEPTOR-LIKE KINASE FAMILY PROTEIN"/>
    <property type="match status" value="1"/>
</dbReference>
<dbReference type="PROSITE" id="PS50011">
    <property type="entry name" value="PROTEIN_KINASE_DOM"/>
    <property type="match status" value="2"/>
</dbReference>
<keyword evidence="7 9" id="KW-0472">Membrane</keyword>
<dbReference type="InterPro" id="IPR000719">
    <property type="entry name" value="Prot_kinase_dom"/>
</dbReference>
<comment type="subcellular location">
    <subcellularLocation>
        <location evidence="1">Membrane</location>
        <topology evidence="1">Single-pass type I membrane protein</topology>
    </subcellularLocation>
</comment>
<evidence type="ECO:0000256" key="1">
    <source>
        <dbReference type="ARBA" id="ARBA00004479"/>
    </source>
</evidence>
<dbReference type="GO" id="GO:0005524">
    <property type="term" value="F:ATP binding"/>
    <property type="evidence" value="ECO:0007669"/>
    <property type="project" value="InterPro"/>
</dbReference>
<organism evidence="11 12">
    <name type="scientific">Artemisia annua</name>
    <name type="common">Sweet wormwood</name>
    <dbReference type="NCBI Taxonomy" id="35608"/>
    <lineage>
        <taxon>Eukaryota</taxon>
        <taxon>Viridiplantae</taxon>
        <taxon>Streptophyta</taxon>
        <taxon>Embryophyta</taxon>
        <taxon>Tracheophyta</taxon>
        <taxon>Spermatophyta</taxon>
        <taxon>Magnoliopsida</taxon>
        <taxon>eudicotyledons</taxon>
        <taxon>Gunneridae</taxon>
        <taxon>Pentapetalae</taxon>
        <taxon>asterids</taxon>
        <taxon>campanulids</taxon>
        <taxon>Asterales</taxon>
        <taxon>Asteraceae</taxon>
        <taxon>Asteroideae</taxon>
        <taxon>Anthemideae</taxon>
        <taxon>Artemisiinae</taxon>
        <taxon>Artemisia</taxon>
    </lineage>
</organism>
<dbReference type="Gene3D" id="3.30.200.20">
    <property type="entry name" value="Phosphorylase Kinase, domain 1"/>
    <property type="match status" value="2"/>
</dbReference>
<dbReference type="AlphaFoldDB" id="A0A2U1LI18"/>
<evidence type="ECO:0000256" key="4">
    <source>
        <dbReference type="ARBA" id="ARBA00022692"/>
    </source>
</evidence>
<dbReference type="InterPro" id="IPR011009">
    <property type="entry name" value="Kinase-like_dom_sf"/>
</dbReference>
<proteinExistence type="inferred from homology"/>
<feature type="transmembrane region" description="Helical" evidence="9">
    <location>
        <begin position="139"/>
        <end position="161"/>
    </location>
</feature>
<dbReference type="InterPro" id="IPR001245">
    <property type="entry name" value="Ser-Thr/Tyr_kinase_cat_dom"/>
</dbReference>
<evidence type="ECO:0000256" key="5">
    <source>
        <dbReference type="ARBA" id="ARBA00022737"/>
    </source>
</evidence>
<feature type="domain" description="Protein kinase" evidence="10">
    <location>
        <begin position="247"/>
        <end position="509"/>
    </location>
</feature>
<evidence type="ECO:0000256" key="7">
    <source>
        <dbReference type="ARBA" id="ARBA00023136"/>
    </source>
</evidence>
<dbReference type="GO" id="GO:0016020">
    <property type="term" value="C:membrane"/>
    <property type="evidence" value="ECO:0007669"/>
    <property type="project" value="UniProtKB-SubCell"/>
</dbReference>
<evidence type="ECO:0000256" key="8">
    <source>
        <dbReference type="ARBA" id="ARBA00023180"/>
    </source>
</evidence>
<dbReference type="InterPro" id="IPR051824">
    <property type="entry name" value="LRR_Rcpt-Like_S/T_Kinase"/>
</dbReference>
<dbReference type="Pfam" id="PF00560">
    <property type="entry name" value="LRR_1"/>
    <property type="match status" value="3"/>
</dbReference>
<dbReference type="Proteomes" id="UP000245207">
    <property type="component" value="Unassembled WGS sequence"/>
</dbReference>
<feature type="domain" description="Protein kinase" evidence="10">
    <location>
        <begin position="491"/>
        <end position="725"/>
    </location>
</feature>
<dbReference type="PANTHER" id="PTHR48006">
    <property type="entry name" value="LEUCINE-RICH REPEAT-CONTAINING PROTEIN DDB_G0281931-RELATED"/>
    <property type="match status" value="1"/>
</dbReference>
<evidence type="ECO:0000313" key="11">
    <source>
        <dbReference type="EMBL" id="PWA48646.1"/>
    </source>
</evidence>
<reference evidence="11 12" key="1">
    <citation type="journal article" date="2018" name="Mol. Plant">
        <title>The genome of Artemisia annua provides insight into the evolution of Asteraceae family and artemisinin biosynthesis.</title>
        <authorList>
            <person name="Shen Q."/>
            <person name="Zhang L."/>
            <person name="Liao Z."/>
            <person name="Wang S."/>
            <person name="Yan T."/>
            <person name="Shi P."/>
            <person name="Liu M."/>
            <person name="Fu X."/>
            <person name="Pan Q."/>
            <person name="Wang Y."/>
            <person name="Lv Z."/>
            <person name="Lu X."/>
            <person name="Zhang F."/>
            <person name="Jiang W."/>
            <person name="Ma Y."/>
            <person name="Chen M."/>
            <person name="Hao X."/>
            <person name="Li L."/>
            <person name="Tang Y."/>
            <person name="Lv G."/>
            <person name="Zhou Y."/>
            <person name="Sun X."/>
            <person name="Brodelius P.E."/>
            <person name="Rose J.K.C."/>
            <person name="Tang K."/>
        </authorList>
    </citation>
    <scope>NUCLEOTIDE SEQUENCE [LARGE SCALE GENOMIC DNA]</scope>
    <source>
        <strain evidence="12">cv. Huhao1</strain>
        <tissue evidence="11">Leaf</tissue>
    </source>
</reference>
<evidence type="ECO:0000256" key="9">
    <source>
        <dbReference type="SAM" id="Phobius"/>
    </source>
</evidence>
<evidence type="ECO:0000259" key="10">
    <source>
        <dbReference type="PROSITE" id="PS50011"/>
    </source>
</evidence>
<comment type="caution">
    <text evidence="11">The sequence shown here is derived from an EMBL/GenBank/DDBJ whole genome shotgun (WGS) entry which is preliminary data.</text>
</comment>
<keyword evidence="6 9" id="KW-1133">Transmembrane helix</keyword>
<dbReference type="STRING" id="35608.A0A2U1LI18"/>
<dbReference type="Pfam" id="PF07714">
    <property type="entry name" value="PK_Tyr_Ser-Thr"/>
    <property type="match status" value="2"/>
</dbReference>
<dbReference type="Gene3D" id="3.80.10.10">
    <property type="entry name" value="Ribonuclease Inhibitor"/>
    <property type="match status" value="1"/>
</dbReference>
<dbReference type="OrthoDB" id="2151624at2759"/>
<dbReference type="InterPro" id="IPR032675">
    <property type="entry name" value="LRR_dom_sf"/>
</dbReference>